<comment type="caution">
    <text evidence="8">The sequence shown here is derived from an EMBL/GenBank/DDBJ whole genome shotgun (WGS) entry which is preliminary data.</text>
</comment>
<dbReference type="GO" id="GO:0008998">
    <property type="term" value="F:ribonucleoside-triphosphate reductase (thioredoxin) activity"/>
    <property type="evidence" value="ECO:0007669"/>
    <property type="project" value="UniProtKB-EC"/>
</dbReference>
<keyword evidence="2 5" id="KW-0556">Organic radical</keyword>
<dbReference type="PATRIC" id="fig|1256206.3.peg.199"/>
<evidence type="ECO:0000256" key="3">
    <source>
        <dbReference type="ARBA" id="ARBA00022840"/>
    </source>
</evidence>
<gene>
    <name evidence="8" type="ORF">Lpp126_01194</name>
</gene>
<keyword evidence="1 4" id="KW-0547">Nucleotide-binding</keyword>
<dbReference type="GO" id="GO:0031250">
    <property type="term" value="C:anaerobic ribonucleoside-triphosphate reductase complex"/>
    <property type="evidence" value="ECO:0007669"/>
    <property type="project" value="TreeGrafter"/>
</dbReference>
<evidence type="ECO:0000256" key="4">
    <source>
        <dbReference type="PROSITE-ProRule" id="PRU00492"/>
    </source>
</evidence>
<dbReference type="GO" id="GO:0006260">
    <property type="term" value="P:DNA replication"/>
    <property type="evidence" value="ECO:0007669"/>
    <property type="project" value="InterPro"/>
</dbReference>
<dbReference type="Pfam" id="PF03477">
    <property type="entry name" value="ATP-cone"/>
    <property type="match status" value="1"/>
</dbReference>
<dbReference type="AlphaFoldDB" id="S2SEX4"/>
<dbReference type="InterPro" id="IPR001150">
    <property type="entry name" value="Gly_radical"/>
</dbReference>
<dbReference type="PANTHER" id="PTHR21075">
    <property type="entry name" value="ANAEROBIC RIBONUCLEOSIDE-TRIPHOSPHATE REDUCTASE"/>
    <property type="match status" value="1"/>
</dbReference>
<dbReference type="PROSITE" id="PS51161">
    <property type="entry name" value="ATP_CONE"/>
    <property type="match status" value="1"/>
</dbReference>
<dbReference type="Gene3D" id="3.20.70.20">
    <property type="match status" value="1"/>
</dbReference>
<accession>S2SEX4</accession>
<feature type="non-terminal residue" evidence="8">
    <location>
        <position position="1"/>
    </location>
</feature>
<sequence length="687" mass="77952">DVLTIDHLTDTVTAKIRDRYHDDVEIAEIQTVVEQTLIAAEKYNWAEAYTEYRLKRDLARKQKQDVNYNVSRLVNRDESVVNENANKDSRVFSTQRDLTAGAVAKAIGLKMLPPAVANAHLRGDIHWHDLDYTPFMAETNCCLIDFDYMLNHGFSIGNAEVEPAHSIQVAVTQMTQIIANVASSQYGGCSSDRTDQVLAPFAEKNYQKHLREFGSVIDDPAKLEALAVKQTKKDIYDALQTLEYQVNTLYSTQGQTPFVTVGFGLGTSWIEREIQKDILKIRILGLGKERRTAIFPKLVFTLKRGLNLKPEDPNYDIKQLAIECATKRMYPDVVSYDTIKRLTGSFKAPMGCRSFLQGWTDPKTGKEVNAGRMNLGVITVNLPRIAMEANGDKAKFWKIFEERMRICKEGLLYKVERTKQATPESAPILYKYGAFGHKLADTDSIDDLFKNGRATVSLGYIGLYEVGTVFYGSAWEKNPDAKAFSVSIVKALDDHCKAWEKQYGYHFSVYGTPSESLTDTFCRADTKKFGIVKDITDKEYYTNSFHYDVRKSPTPFEKLDFEKDYPQYSAGGFIHYCEYPNLKQNPKALEAVWDYAYDKIGYLGTNTPIDQCFKCGFKGEFTATAKGYQCPECGNHDPATCDVVKRLCGYLGNPNKRPMVHGRQEEIIHRKKHITFSLNQVANRRDK</sequence>
<dbReference type="PROSITE" id="PS51149">
    <property type="entry name" value="GLY_RADICAL_2"/>
    <property type="match status" value="1"/>
</dbReference>
<dbReference type="NCBIfam" id="NF006732">
    <property type="entry name" value="PRK09263.1"/>
    <property type="match status" value="1"/>
</dbReference>
<evidence type="ECO:0000256" key="1">
    <source>
        <dbReference type="ARBA" id="ARBA00022741"/>
    </source>
</evidence>
<dbReference type="EC" id="1.17.4.2" evidence="8"/>
<keyword evidence="8" id="KW-0560">Oxidoreductase</keyword>
<dbReference type="InterPro" id="IPR005144">
    <property type="entry name" value="ATP-cone_dom"/>
</dbReference>
<name>S2SEX4_LACPA</name>
<dbReference type="EMBL" id="ANKC01000066">
    <property type="protein sequence ID" value="EPC88947.1"/>
    <property type="molecule type" value="Genomic_DNA"/>
</dbReference>
<feature type="domain" description="ATP-cone" evidence="7">
    <location>
        <begin position="1"/>
        <end position="60"/>
    </location>
</feature>
<proteinExistence type="predicted"/>
<dbReference type="NCBIfam" id="TIGR02487">
    <property type="entry name" value="NrdD"/>
    <property type="match status" value="1"/>
</dbReference>
<evidence type="ECO:0000259" key="6">
    <source>
        <dbReference type="PROSITE" id="PS51149"/>
    </source>
</evidence>
<feature type="domain" description="Glycine radical" evidence="6">
    <location>
        <begin position="551"/>
        <end position="676"/>
    </location>
</feature>
<dbReference type="GO" id="GO:0009265">
    <property type="term" value="P:2'-deoxyribonucleotide biosynthetic process"/>
    <property type="evidence" value="ECO:0007669"/>
    <property type="project" value="TreeGrafter"/>
</dbReference>
<dbReference type="InterPro" id="IPR012833">
    <property type="entry name" value="NrdD"/>
</dbReference>
<dbReference type="Pfam" id="PF13597">
    <property type="entry name" value="NRDD"/>
    <property type="match status" value="1"/>
</dbReference>
<evidence type="ECO:0000256" key="5">
    <source>
        <dbReference type="PROSITE-ProRule" id="PRU00493"/>
    </source>
</evidence>
<keyword evidence="3 4" id="KW-0067">ATP-binding</keyword>
<evidence type="ECO:0000313" key="9">
    <source>
        <dbReference type="Proteomes" id="UP000014243"/>
    </source>
</evidence>
<evidence type="ECO:0000256" key="2">
    <source>
        <dbReference type="ARBA" id="ARBA00022818"/>
    </source>
</evidence>
<dbReference type="GO" id="GO:0005524">
    <property type="term" value="F:ATP binding"/>
    <property type="evidence" value="ECO:0007669"/>
    <property type="project" value="UniProtKB-UniRule"/>
</dbReference>
<evidence type="ECO:0000259" key="7">
    <source>
        <dbReference type="PROSITE" id="PS51161"/>
    </source>
</evidence>
<organism evidence="8 9">
    <name type="scientific">Lacticaseibacillus paracasei subsp. paracasei Lpp126</name>
    <dbReference type="NCBI Taxonomy" id="1256206"/>
    <lineage>
        <taxon>Bacteria</taxon>
        <taxon>Bacillati</taxon>
        <taxon>Bacillota</taxon>
        <taxon>Bacilli</taxon>
        <taxon>Lactobacillales</taxon>
        <taxon>Lactobacillaceae</taxon>
        <taxon>Lacticaseibacillus</taxon>
    </lineage>
</organism>
<protein>
    <submittedName>
        <fullName evidence="8">Anaerobic ribonucleoside triphosphate reductase</fullName>
        <ecNumber evidence="8">1.17.4.2</ecNumber>
    </submittedName>
</protein>
<dbReference type="CDD" id="cd01675">
    <property type="entry name" value="RNR_III"/>
    <property type="match status" value="1"/>
</dbReference>
<reference evidence="8 9" key="1">
    <citation type="journal article" date="2013" name="PLoS ONE">
        <title>Lactobacillus paracasei comparative genomics: towards species pan-genome definition and exploitation of diversity.</title>
        <authorList>
            <person name="Smokvina T."/>
            <person name="Wels M."/>
            <person name="Polka J."/>
            <person name="Chervaux C."/>
            <person name="Brisse S."/>
            <person name="Boekhorst J."/>
            <person name="van Hylckama Vlieg J.E."/>
            <person name="Siezen R.J."/>
        </authorList>
    </citation>
    <scope>NUCLEOTIDE SEQUENCE [LARGE SCALE GENOMIC DNA]</scope>
    <source>
        <strain evidence="8 9">Lpp126</strain>
    </source>
</reference>
<dbReference type="Proteomes" id="UP000014243">
    <property type="component" value="Unassembled WGS sequence"/>
</dbReference>
<dbReference type="SUPFAM" id="SSF51998">
    <property type="entry name" value="PFL-like glycyl radical enzymes"/>
    <property type="match status" value="1"/>
</dbReference>
<feature type="modified residue" description="Glycine radical" evidence="5">
    <location>
        <position position="649"/>
    </location>
</feature>
<evidence type="ECO:0000313" key="8">
    <source>
        <dbReference type="EMBL" id="EPC88947.1"/>
    </source>
</evidence>
<dbReference type="GO" id="GO:0004748">
    <property type="term" value="F:ribonucleoside-diphosphate reductase activity, thioredoxin disulfide as acceptor"/>
    <property type="evidence" value="ECO:0007669"/>
    <property type="project" value="TreeGrafter"/>
</dbReference>
<dbReference type="PANTHER" id="PTHR21075:SF0">
    <property type="entry name" value="ANAEROBIC RIBONUCLEOSIDE-TRIPHOSPHATE REDUCTASE"/>
    <property type="match status" value="1"/>
</dbReference>